<evidence type="ECO:0000259" key="2">
    <source>
        <dbReference type="Pfam" id="PF06985"/>
    </source>
</evidence>
<dbReference type="PANTHER" id="PTHR33112:SF16">
    <property type="entry name" value="HETEROKARYON INCOMPATIBILITY DOMAIN-CONTAINING PROTEIN"/>
    <property type="match status" value="1"/>
</dbReference>
<keyword evidence="4" id="KW-1185">Reference proteome</keyword>
<dbReference type="RefSeq" id="XP_031014975.1">
    <property type="nucleotide sequence ID" value="XM_031160995.1"/>
</dbReference>
<proteinExistence type="predicted"/>
<dbReference type="EMBL" id="QKXC01000140">
    <property type="protein sequence ID" value="RBR16700.1"/>
    <property type="molecule type" value="Genomic_DNA"/>
</dbReference>
<evidence type="ECO:0000313" key="3">
    <source>
        <dbReference type="EMBL" id="RBR16700.1"/>
    </source>
</evidence>
<feature type="region of interest" description="Disordered" evidence="1">
    <location>
        <begin position="1"/>
        <end position="386"/>
    </location>
</feature>
<protein>
    <recommendedName>
        <fullName evidence="2">Heterokaryon incompatibility domain-containing protein</fullName>
    </recommendedName>
</protein>
<dbReference type="Proteomes" id="UP000253153">
    <property type="component" value="Unassembled WGS sequence"/>
</dbReference>
<evidence type="ECO:0000313" key="4">
    <source>
        <dbReference type="Proteomes" id="UP000253153"/>
    </source>
</evidence>
<dbReference type="AlphaFoldDB" id="A0A366RK07"/>
<comment type="caution">
    <text evidence="3">The sequence shown here is derived from an EMBL/GenBank/DDBJ whole genome shotgun (WGS) entry which is preliminary data.</text>
</comment>
<organism evidence="3 4">
    <name type="scientific">Fusarium coffeatum</name>
    <dbReference type="NCBI Taxonomy" id="231269"/>
    <lineage>
        <taxon>Eukaryota</taxon>
        <taxon>Fungi</taxon>
        <taxon>Dikarya</taxon>
        <taxon>Ascomycota</taxon>
        <taxon>Pezizomycotina</taxon>
        <taxon>Sordariomycetes</taxon>
        <taxon>Hypocreomycetidae</taxon>
        <taxon>Hypocreales</taxon>
        <taxon>Nectriaceae</taxon>
        <taxon>Fusarium</taxon>
        <taxon>Fusarium incarnatum-equiseti species complex</taxon>
    </lineage>
</organism>
<dbReference type="PANTHER" id="PTHR33112">
    <property type="entry name" value="DOMAIN PROTEIN, PUTATIVE-RELATED"/>
    <property type="match status" value="1"/>
</dbReference>
<evidence type="ECO:0000256" key="1">
    <source>
        <dbReference type="SAM" id="MobiDB-lite"/>
    </source>
</evidence>
<gene>
    <name evidence="3" type="ORF">FIESC28_06853</name>
</gene>
<reference evidence="3 4" key="1">
    <citation type="submission" date="2018-06" db="EMBL/GenBank/DDBJ databases">
        <title>Fusarium incarnatum-equiseti species complex species 28.</title>
        <authorList>
            <person name="Gardiner D.M."/>
        </authorList>
    </citation>
    <scope>NUCLEOTIDE SEQUENCE [LARGE SCALE GENOMIC DNA]</scope>
    <source>
        <strain evidence="3 4">FIESC_28</strain>
    </source>
</reference>
<accession>A0A366RK07</accession>
<feature type="compositionally biased region" description="Basic and acidic residues" evidence="1">
    <location>
        <begin position="9"/>
        <end position="156"/>
    </location>
</feature>
<feature type="compositionally biased region" description="Basic and acidic residues" evidence="1">
    <location>
        <begin position="163"/>
        <end position="373"/>
    </location>
</feature>
<name>A0A366RK07_9HYPO</name>
<dbReference type="GeneID" id="41996291"/>
<dbReference type="InterPro" id="IPR010730">
    <property type="entry name" value="HET"/>
</dbReference>
<feature type="domain" description="Heterokaryon incompatibility" evidence="2">
    <location>
        <begin position="477"/>
        <end position="615"/>
    </location>
</feature>
<dbReference type="OrthoDB" id="2975793at2759"/>
<sequence length="1021" mass="120201">MPDRSPSYDSRDSSPEPERNRDRDRPVEREKGRDKEKEKDRDRARDRERDRERDKERDHYRDMERDLDRDIDRDIDRDVDRDIERDHDRDYERDKEREREREKEKPRDRPLTDKKEREREKPVDDRREKERSKPIDDRNDSRDSSPDDRRDRDRFKPLNGGKNSRDKLSDDRRDRDRNKPLNDRMDSRDVSPDDRRDRNKPLNDRRDSREVSPDDRRDRNKPLNDRRDSRDVSPDDRRDRNKPLNDRRDSRDVSPDDRSYRRPLDDRRDSRDISPDDRRDRERNRPLDDRRDSRDKSLDGRRDSRDFGKDRDYDDPRDRDYDTGRDRDYDIGRDRDPVNGRDRDRLRDRDIDRDRRRDSRIPPRVAREPREHPPPASKRNSITGRLLGSFRAARGGGDKDKEIPIPSVAASVQRRASAAVSKGSPVTRIREWLDACNAEHHHHCAVSSETDIKTWRPTWLIDVVDRRLVKATPKDRYLALSYVNGSHRNEPLEYMQLLKSNLAAFEDRLPNLDMPQTYLDAMWLAKKLGIRHIWIDRICITQDNREEMDDHIKHMAYTFANAYLVIVAASGDIHSGLPSLDPKRTSSRGIRTTGRTHQELVAASTWYTRGWTLVERIYSRRSVFFFEDSMTWECHCETWQGSPNSVMKKLRGGRQECIGSIPDAAFAFQHPPWPDLDEYARYVMEYSARKLTLVDDTLPAFAGITHVLSRSFPGGFIYGMPIMFLDIALLWRPHASIRRRALSRPPFLPSWSWMGWWFDNIPVDLTLWRAAADYVEEARTGKRGQESKRYRSAHPFRIRPTVSWSLTDRAATVPVMNTGLQYQHLRGRRTPNADLPPDWVRSGSHYIHESDETATFKYPIPVEDPVESGGYEPAVGEQAYPGPLLSFRTTSGFFEVEFHTTLAHRERPNPPLAVGKIWSKGNKWAGQFRAHDAWLGIQSSNYDGEERLEFIAISTATERRGSHVFDTDKFEEHMDADDMVDFVNVLWIERIGDIAYRRGVGQILLKVWETQAKDEVAILLG</sequence>
<dbReference type="Pfam" id="PF06985">
    <property type="entry name" value="HET"/>
    <property type="match status" value="1"/>
</dbReference>